<comment type="caution">
    <text evidence="1">The sequence shown here is derived from an EMBL/GenBank/DDBJ whole genome shotgun (WGS) entry which is preliminary data.</text>
</comment>
<organism evidence="1 2">
    <name type="scientific">Acanthosepion pharaonis</name>
    <name type="common">Pharaoh cuttlefish</name>
    <name type="synonym">Sepia pharaonis</name>
    <dbReference type="NCBI Taxonomy" id="158019"/>
    <lineage>
        <taxon>Eukaryota</taxon>
        <taxon>Metazoa</taxon>
        <taxon>Spiralia</taxon>
        <taxon>Lophotrochozoa</taxon>
        <taxon>Mollusca</taxon>
        <taxon>Cephalopoda</taxon>
        <taxon>Coleoidea</taxon>
        <taxon>Decapodiformes</taxon>
        <taxon>Sepiida</taxon>
        <taxon>Sepiina</taxon>
        <taxon>Sepiidae</taxon>
        <taxon>Acanthosepion</taxon>
    </lineage>
</organism>
<sequence>MKLYLNSYWKADVRIEWVTEDTKEIKYVKQTDGRRETTLTFQKFLSFFFSFLCRQGSLLGDQTPFFLYLFSSRPPGNYAFLLRPLEGENLLKHALRTPLMNFFSTFFSGASSRGLLKTFSEGETCPQQLSYSCILLLWANAACLFSRERK</sequence>
<evidence type="ECO:0000313" key="2">
    <source>
        <dbReference type="Proteomes" id="UP000597762"/>
    </source>
</evidence>
<name>A0A812BBH8_ACAPH</name>
<dbReference type="EMBL" id="CAHIKZ030000458">
    <property type="protein sequence ID" value="CAE1175480.1"/>
    <property type="molecule type" value="Genomic_DNA"/>
</dbReference>
<protein>
    <submittedName>
        <fullName evidence="1">Uncharacterized protein</fullName>
    </submittedName>
</protein>
<evidence type="ECO:0000313" key="1">
    <source>
        <dbReference type="EMBL" id="CAE1175480.1"/>
    </source>
</evidence>
<reference evidence="1" key="1">
    <citation type="submission" date="2021-01" db="EMBL/GenBank/DDBJ databases">
        <authorList>
            <person name="Li R."/>
            <person name="Bekaert M."/>
        </authorList>
    </citation>
    <scope>NUCLEOTIDE SEQUENCE</scope>
    <source>
        <strain evidence="1">Farmed</strain>
    </source>
</reference>
<dbReference type="Proteomes" id="UP000597762">
    <property type="component" value="Unassembled WGS sequence"/>
</dbReference>
<proteinExistence type="predicted"/>
<accession>A0A812BBH8</accession>
<gene>
    <name evidence="1" type="ORF">SPHA_13627</name>
</gene>
<dbReference type="AlphaFoldDB" id="A0A812BBH8"/>
<keyword evidence="2" id="KW-1185">Reference proteome</keyword>